<dbReference type="EC" id="1.1.1.-" evidence="5"/>
<dbReference type="SMART" id="SM00861">
    <property type="entry name" value="Transket_pyr"/>
    <property type="match status" value="1"/>
</dbReference>
<dbReference type="InterPro" id="IPR005475">
    <property type="entry name" value="Transketolase-like_Pyr-bd"/>
</dbReference>
<protein>
    <submittedName>
        <fullName evidence="5">TPP-dependent acetoin dehydrogenase complex, E1 component, beta subunit</fullName>
        <ecNumber evidence="5">1.1.1.-</ecNumber>
    </submittedName>
</protein>
<dbReference type="InterPro" id="IPR029061">
    <property type="entry name" value="THDP-binding"/>
</dbReference>
<dbReference type="NCBIfam" id="NF006667">
    <property type="entry name" value="PRK09212.1"/>
    <property type="match status" value="1"/>
</dbReference>
<feature type="domain" description="Transketolase-like pyrimidine-binding" evidence="4">
    <location>
        <begin position="4"/>
        <end position="179"/>
    </location>
</feature>
<name>U2US63_9ACTN</name>
<dbReference type="Pfam" id="PF02780">
    <property type="entry name" value="Transketolase_C"/>
    <property type="match status" value="1"/>
</dbReference>
<dbReference type="GO" id="GO:0016491">
    <property type="term" value="F:oxidoreductase activity"/>
    <property type="evidence" value="ECO:0007669"/>
    <property type="project" value="UniProtKB-KW"/>
</dbReference>
<gene>
    <name evidence="5" type="primary">acoB</name>
    <name evidence="5" type="ORF">HMPREF1316_0857</name>
</gene>
<evidence type="ECO:0000313" key="6">
    <source>
        <dbReference type="Proteomes" id="UP000016638"/>
    </source>
</evidence>
<accession>U2US63</accession>
<dbReference type="SUPFAM" id="SSF52518">
    <property type="entry name" value="Thiamin diphosphate-binding fold (THDP-binding)"/>
    <property type="match status" value="1"/>
</dbReference>
<sequence length="323" mass="34654">MKTMKAMEALREGMCIRMREDENVLLLGEDVGAFGGCFGVSAGMLDEFGPERVRDTPISEGAIIGAATGSAATGLRPIAEIMFSDFLTVAMDQVVNNAAFMHYMFGGKIELPMVVRTVNGAGAQGAAQHSKSMEAWVTHIPGLKVVFPSTPQDCLGLMLASIDDDNPVIFFEHKMAYGRAGEVASRDPIPLGKGDIKREGDDLTIIAYGNQLFVALDAAEALAKEGISAEVVDPRTLYPLDKDLIAQSVEKTGNVIVTSEEFKRGSYAGEISAFVSEELFDDLNSSVRRVCALDTPVPFAPILEQTFLPKAEDIVAAAREQLG</sequence>
<dbReference type="SUPFAM" id="SSF52922">
    <property type="entry name" value="TK C-terminal domain-like"/>
    <property type="match status" value="1"/>
</dbReference>
<evidence type="ECO:0000256" key="2">
    <source>
        <dbReference type="ARBA" id="ARBA00023002"/>
    </source>
</evidence>
<evidence type="ECO:0000259" key="4">
    <source>
        <dbReference type="SMART" id="SM00861"/>
    </source>
</evidence>
<dbReference type="GO" id="GO:0000287">
    <property type="term" value="F:magnesium ion binding"/>
    <property type="evidence" value="ECO:0007669"/>
    <property type="project" value="UniProtKB-ARBA"/>
</dbReference>
<keyword evidence="3" id="KW-0786">Thiamine pyrophosphate</keyword>
<dbReference type="InterPro" id="IPR033248">
    <property type="entry name" value="Transketolase_C"/>
</dbReference>
<dbReference type="OrthoDB" id="9766715at2"/>
<evidence type="ECO:0000256" key="1">
    <source>
        <dbReference type="ARBA" id="ARBA00001964"/>
    </source>
</evidence>
<dbReference type="EMBL" id="AWEZ01000073">
    <property type="protein sequence ID" value="ERL05962.1"/>
    <property type="molecule type" value="Genomic_DNA"/>
</dbReference>
<comment type="caution">
    <text evidence="5">The sequence shown here is derived from an EMBL/GenBank/DDBJ whole genome shotgun (WGS) entry which is preliminary data.</text>
</comment>
<dbReference type="PANTHER" id="PTHR43257:SF2">
    <property type="entry name" value="PYRUVATE DEHYDROGENASE E1 COMPONENT SUBUNIT BETA"/>
    <property type="match status" value="1"/>
</dbReference>
<dbReference type="FunFam" id="3.40.50.970:FF:000001">
    <property type="entry name" value="Pyruvate dehydrogenase E1 beta subunit"/>
    <property type="match status" value="1"/>
</dbReference>
<keyword evidence="2 5" id="KW-0560">Oxidoreductase</keyword>
<comment type="cofactor">
    <cofactor evidence="1">
        <name>thiamine diphosphate</name>
        <dbReference type="ChEBI" id="CHEBI:58937"/>
    </cofactor>
</comment>
<dbReference type="PANTHER" id="PTHR43257">
    <property type="entry name" value="PYRUVATE DEHYDROGENASE E1 COMPONENT BETA SUBUNIT"/>
    <property type="match status" value="1"/>
</dbReference>
<dbReference type="Gene3D" id="3.40.50.970">
    <property type="match status" value="1"/>
</dbReference>
<dbReference type="InterPro" id="IPR009014">
    <property type="entry name" value="Transketo_C/PFOR_II"/>
</dbReference>
<dbReference type="AlphaFoldDB" id="U2US63"/>
<dbReference type="STRING" id="1125712.HMPREF1316_0857"/>
<evidence type="ECO:0000313" key="5">
    <source>
        <dbReference type="EMBL" id="ERL05962.1"/>
    </source>
</evidence>
<evidence type="ECO:0000256" key="3">
    <source>
        <dbReference type="ARBA" id="ARBA00023052"/>
    </source>
</evidence>
<dbReference type="FunFam" id="3.40.50.920:FF:000001">
    <property type="entry name" value="Pyruvate dehydrogenase E1 beta subunit"/>
    <property type="match status" value="1"/>
</dbReference>
<dbReference type="Proteomes" id="UP000016638">
    <property type="component" value="Unassembled WGS sequence"/>
</dbReference>
<dbReference type="Gene3D" id="3.40.50.920">
    <property type="match status" value="1"/>
</dbReference>
<dbReference type="PATRIC" id="fig|1125712.3.peg.2524"/>
<proteinExistence type="predicted"/>
<dbReference type="eggNOG" id="COG0022">
    <property type="taxonomic scope" value="Bacteria"/>
</dbReference>
<dbReference type="Pfam" id="PF02779">
    <property type="entry name" value="Transket_pyr"/>
    <property type="match status" value="1"/>
</dbReference>
<keyword evidence="6" id="KW-1185">Reference proteome</keyword>
<dbReference type="RefSeq" id="WP_021727347.1">
    <property type="nucleotide sequence ID" value="NZ_AWEZ01000073.1"/>
</dbReference>
<organism evidence="5 6">
    <name type="scientific">Olsenella profusa F0195</name>
    <dbReference type="NCBI Taxonomy" id="1125712"/>
    <lineage>
        <taxon>Bacteria</taxon>
        <taxon>Bacillati</taxon>
        <taxon>Actinomycetota</taxon>
        <taxon>Coriobacteriia</taxon>
        <taxon>Coriobacteriales</taxon>
        <taxon>Atopobiaceae</taxon>
        <taxon>Olsenella</taxon>
    </lineage>
</organism>
<dbReference type="CDD" id="cd07036">
    <property type="entry name" value="TPP_PYR_E1-PDHc-beta_like"/>
    <property type="match status" value="1"/>
</dbReference>
<reference evidence="5 6" key="1">
    <citation type="submission" date="2013-08" db="EMBL/GenBank/DDBJ databases">
        <authorList>
            <person name="Durkin A.S."/>
            <person name="Haft D.R."/>
            <person name="McCorrison J."/>
            <person name="Torralba M."/>
            <person name="Gillis M."/>
            <person name="Haft D.H."/>
            <person name="Methe B."/>
            <person name="Sutton G."/>
            <person name="Nelson K.E."/>
        </authorList>
    </citation>
    <scope>NUCLEOTIDE SEQUENCE [LARGE SCALE GENOMIC DNA]</scope>
    <source>
        <strain evidence="5 6">F0195</strain>
    </source>
</reference>